<protein>
    <submittedName>
        <fullName evidence="10">ABC transporter permease</fullName>
    </submittedName>
</protein>
<dbReference type="Gene3D" id="1.10.3720.10">
    <property type="entry name" value="MetI-like"/>
    <property type="match status" value="1"/>
</dbReference>
<feature type="transmembrane region" description="Helical" evidence="7">
    <location>
        <begin position="237"/>
        <end position="261"/>
    </location>
</feature>
<organism evidence="10 11">
    <name type="scientific">Rhodopseudomonas palustris</name>
    <dbReference type="NCBI Taxonomy" id="1076"/>
    <lineage>
        <taxon>Bacteria</taxon>
        <taxon>Pseudomonadati</taxon>
        <taxon>Pseudomonadota</taxon>
        <taxon>Alphaproteobacteria</taxon>
        <taxon>Hyphomicrobiales</taxon>
        <taxon>Nitrobacteraceae</taxon>
        <taxon>Rhodopseudomonas</taxon>
    </lineage>
</organism>
<feature type="domain" description="ABC transmembrane type-1" evidence="9">
    <location>
        <begin position="91"/>
        <end position="289"/>
    </location>
</feature>
<feature type="transmembrane region" description="Helical" evidence="7">
    <location>
        <begin position="165"/>
        <end position="189"/>
    </location>
</feature>
<dbReference type="InterPro" id="IPR050901">
    <property type="entry name" value="BP-dep_ABC_trans_perm"/>
</dbReference>
<keyword evidence="4 7" id="KW-0812">Transmembrane</keyword>
<evidence type="ECO:0000313" key="11">
    <source>
        <dbReference type="Proteomes" id="UP000032515"/>
    </source>
</evidence>
<dbReference type="EMBL" id="JXXE01000313">
    <property type="protein sequence ID" value="KIZ41153.1"/>
    <property type="molecule type" value="Genomic_DNA"/>
</dbReference>
<dbReference type="InterPro" id="IPR000515">
    <property type="entry name" value="MetI-like"/>
</dbReference>
<evidence type="ECO:0000256" key="7">
    <source>
        <dbReference type="RuleBase" id="RU363032"/>
    </source>
</evidence>
<evidence type="ECO:0000256" key="3">
    <source>
        <dbReference type="ARBA" id="ARBA00022475"/>
    </source>
</evidence>
<dbReference type="PANTHER" id="PTHR32243:SF18">
    <property type="entry name" value="INNER MEMBRANE ABC TRANSPORTER PERMEASE PROTEIN YCJP"/>
    <property type="match status" value="1"/>
</dbReference>
<dbReference type="SUPFAM" id="SSF161098">
    <property type="entry name" value="MetI-like"/>
    <property type="match status" value="1"/>
</dbReference>
<dbReference type="OrthoDB" id="9815445at2"/>
<dbReference type="AlphaFoldDB" id="A0A0D7EK18"/>
<sequence>MTSITVIDKAGPSRNPSHGSISRDRAWALKWSYAFLVLFSIISLVPPLYMLVTSLKSSTEISAATNPWWVFHPTLENYVGLLTSNQFLTFFRNSALISIFVVIITMLISVPAAFALARMKFWGSATIATGIFLTYLVPDTLLFIPLFKMFVTFSDWTGIQLINRWYVLLIVYPTLTVPFCTWIMIGYFASIPKELDEAAIIDGASWFQTLTRIFIPVALPGIIAATIFAFTVSWAQFLYPLVFTTSVDQLVLPVGIITTLIKGDVFNWGQIMTGALLGAAPPLIIYAFLMDYYIAGLTAGATKG</sequence>
<feature type="transmembrane region" description="Helical" evidence="7">
    <location>
        <begin position="209"/>
        <end position="230"/>
    </location>
</feature>
<dbReference type="CDD" id="cd06261">
    <property type="entry name" value="TM_PBP2"/>
    <property type="match status" value="1"/>
</dbReference>
<dbReference type="PANTHER" id="PTHR32243">
    <property type="entry name" value="MALTOSE TRANSPORT SYSTEM PERMEASE-RELATED"/>
    <property type="match status" value="1"/>
</dbReference>
<dbReference type="Proteomes" id="UP000032515">
    <property type="component" value="Unassembled WGS sequence"/>
</dbReference>
<keyword evidence="2 7" id="KW-0813">Transport</keyword>
<proteinExistence type="inferred from homology"/>
<accession>A0A0D7EK18</accession>
<dbReference type="Pfam" id="PF00528">
    <property type="entry name" value="BPD_transp_1"/>
    <property type="match status" value="1"/>
</dbReference>
<comment type="caution">
    <text evidence="10">The sequence shown here is derived from an EMBL/GenBank/DDBJ whole genome shotgun (WGS) entry which is preliminary data.</text>
</comment>
<dbReference type="GO" id="GO:0005886">
    <property type="term" value="C:plasma membrane"/>
    <property type="evidence" value="ECO:0007669"/>
    <property type="project" value="UniProtKB-SubCell"/>
</dbReference>
<evidence type="ECO:0000256" key="4">
    <source>
        <dbReference type="ARBA" id="ARBA00022692"/>
    </source>
</evidence>
<name>A0A0D7EK18_RHOPL</name>
<keyword evidence="3" id="KW-1003">Cell membrane</keyword>
<evidence type="ECO:0000313" key="10">
    <source>
        <dbReference type="EMBL" id="KIZ41153.1"/>
    </source>
</evidence>
<evidence type="ECO:0000256" key="6">
    <source>
        <dbReference type="ARBA" id="ARBA00023136"/>
    </source>
</evidence>
<evidence type="ECO:0000256" key="1">
    <source>
        <dbReference type="ARBA" id="ARBA00004651"/>
    </source>
</evidence>
<dbReference type="RefSeq" id="WP_044412862.1">
    <property type="nucleotide sequence ID" value="NZ_JXXE01000313.1"/>
</dbReference>
<keyword evidence="6 7" id="KW-0472">Membrane</keyword>
<comment type="similarity">
    <text evidence="7">Belongs to the binding-protein-dependent transport system permease family.</text>
</comment>
<feature type="transmembrane region" description="Helical" evidence="7">
    <location>
        <begin position="267"/>
        <end position="289"/>
    </location>
</feature>
<dbReference type="InterPro" id="IPR035906">
    <property type="entry name" value="MetI-like_sf"/>
</dbReference>
<feature type="region of interest" description="Disordered" evidence="8">
    <location>
        <begin position="1"/>
        <end position="21"/>
    </location>
</feature>
<feature type="transmembrane region" description="Helical" evidence="7">
    <location>
        <begin position="121"/>
        <end position="144"/>
    </location>
</feature>
<evidence type="ECO:0000259" key="9">
    <source>
        <dbReference type="PROSITE" id="PS50928"/>
    </source>
</evidence>
<evidence type="ECO:0000256" key="8">
    <source>
        <dbReference type="SAM" id="MobiDB-lite"/>
    </source>
</evidence>
<evidence type="ECO:0000256" key="2">
    <source>
        <dbReference type="ARBA" id="ARBA00022448"/>
    </source>
</evidence>
<reference evidence="10 11" key="1">
    <citation type="submission" date="2014-11" db="EMBL/GenBank/DDBJ databases">
        <title>Genomics and ecophysiology of heterotrophic nitrogen fixing bacteria isolated from estuarine surface water.</title>
        <authorList>
            <person name="Bentzon-Tilia M."/>
            <person name="Severin I."/>
            <person name="Hansen L.H."/>
            <person name="Riemann L."/>
        </authorList>
    </citation>
    <scope>NUCLEOTIDE SEQUENCE [LARGE SCALE GENOMIC DNA]</scope>
    <source>
        <strain evidence="10 11">BAL398</strain>
    </source>
</reference>
<dbReference type="PROSITE" id="PS50928">
    <property type="entry name" value="ABC_TM1"/>
    <property type="match status" value="1"/>
</dbReference>
<dbReference type="PATRIC" id="fig|1076.23.peg.3372"/>
<gene>
    <name evidence="10" type="ORF">OO17_15840</name>
</gene>
<comment type="subcellular location">
    <subcellularLocation>
        <location evidence="1 7">Cell membrane</location>
        <topology evidence="1 7">Multi-pass membrane protein</topology>
    </subcellularLocation>
</comment>
<feature type="transmembrane region" description="Helical" evidence="7">
    <location>
        <begin position="95"/>
        <end position="115"/>
    </location>
</feature>
<evidence type="ECO:0000256" key="5">
    <source>
        <dbReference type="ARBA" id="ARBA00022989"/>
    </source>
</evidence>
<feature type="transmembrane region" description="Helical" evidence="7">
    <location>
        <begin position="31"/>
        <end position="52"/>
    </location>
</feature>
<dbReference type="GO" id="GO:0055085">
    <property type="term" value="P:transmembrane transport"/>
    <property type="evidence" value="ECO:0007669"/>
    <property type="project" value="InterPro"/>
</dbReference>
<keyword evidence="5 7" id="KW-1133">Transmembrane helix</keyword>